<protein>
    <submittedName>
        <fullName evidence="5">Nitrate ABC transporter substrate-binding protein</fullName>
    </submittedName>
</protein>
<comment type="subcellular location">
    <subcellularLocation>
        <location evidence="1">Periplasm</location>
    </subcellularLocation>
</comment>
<keyword evidence="6" id="KW-1185">Reference proteome</keyword>
<dbReference type="AlphaFoldDB" id="A0A2W2DNH2"/>
<comment type="similarity">
    <text evidence="2">Belongs to the bacterial solute-binding protein SsuA/TauA family.</text>
</comment>
<dbReference type="PANTHER" id="PTHR30024:SF47">
    <property type="entry name" value="TAURINE-BINDING PERIPLASMIC PROTEIN"/>
    <property type="match status" value="1"/>
</dbReference>
<keyword evidence="3" id="KW-0732">Signal</keyword>
<dbReference type="GO" id="GO:0042597">
    <property type="term" value="C:periplasmic space"/>
    <property type="evidence" value="ECO:0007669"/>
    <property type="project" value="UniProtKB-SubCell"/>
</dbReference>
<accession>A0A2W2DNH2</accession>
<dbReference type="Gene3D" id="3.40.190.10">
    <property type="entry name" value="Periplasmic binding protein-like II"/>
    <property type="match status" value="2"/>
</dbReference>
<proteinExistence type="inferred from homology"/>
<evidence type="ECO:0000256" key="2">
    <source>
        <dbReference type="ARBA" id="ARBA00010742"/>
    </source>
</evidence>
<comment type="caution">
    <text evidence="5">The sequence shown here is derived from an EMBL/GenBank/DDBJ whole genome shotgun (WGS) entry which is preliminary data.</text>
</comment>
<evidence type="ECO:0000313" key="5">
    <source>
        <dbReference type="EMBL" id="PZG13442.1"/>
    </source>
</evidence>
<organism evidence="5 6">
    <name type="scientific">Nonomuraea aridisoli</name>
    <dbReference type="NCBI Taxonomy" id="2070368"/>
    <lineage>
        <taxon>Bacteria</taxon>
        <taxon>Bacillati</taxon>
        <taxon>Actinomycetota</taxon>
        <taxon>Actinomycetes</taxon>
        <taxon>Streptosporangiales</taxon>
        <taxon>Streptosporangiaceae</taxon>
        <taxon>Nonomuraea</taxon>
    </lineage>
</organism>
<feature type="domain" description="Solute-binding protein family 3/N-terminal" evidence="4">
    <location>
        <begin position="18"/>
        <end position="245"/>
    </location>
</feature>
<dbReference type="SUPFAM" id="SSF53850">
    <property type="entry name" value="Periplasmic binding protein-like II"/>
    <property type="match status" value="1"/>
</dbReference>
<name>A0A2W2DNH2_9ACTN</name>
<dbReference type="InterPro" id="IPR015168">
    <property type="entry name" value="SsuA/THI5"/>
</dbReference>
<dbReference type="Pfam" id="PF09084">
    <property type="entry name" value="NMT1"/>
    <property type="match status" value="1"/>
</dbReference>
<gene>
    <name evidence="5" type="ORF">C1J01_30010</name>
</gene>
<dbReference type="EMBL" id="POUD01000156">
    <property type="protein sequence ID" value="PZG13442.1"/>
    <property type="molecule type" value="Genomic_DNA"/>
</dbReference>
<sequence length="301" mass="32180">MDSSGGAGPPPAPPELSTIKVGLLPTAESAPVFLALTKNYFQEEGLTVQPMIITGAGAAAPQVESGQLDLAQTDFLTVMRRNAAQETFKVVAGLYRAAPGSYAVVVDAKSKIRTAADLRRKTVAVPNLMVLQGLALTGMLERAGLELDDVKQREKPYPEMLNALRSGQVDAAVLAEPFVTAARQSRRTRVLEDPMSGEFANLYTAGMMASDRWIQENPRTLAAFQRGLAKAQRLITSDPREVGEVLPRYTKVSKAVAAGLPPGVYPARLDLAQVRRIGDLALAYGWVRSPVKLGDVVAKGG</sequence>
<dbReference type="PANTHER" id="PTHR30024">
    <property type="entry name" value="ALIPHATIC SULFONATES-BINDING PROTEIN-RELATED"/>
    <property type="match status" value="1"/>
</dbReference>
<evidence type="ECO:0000256" key="3">
    <source>
        <dbReference type="ARBA" id="ARBA00022729"/>
    </source>
</evidence>
<evidence type="ECO:0000256" key="1">
    <source>
        <dbReference type="ARBA" id="ARBA00004418"/>
    </source>
</evidence>
<reference evidence="5 6" key="1">
    <citation type="submission" date="2018-01" db="EMBL/GenBank/DDBJ databases">
        <title>Draft genome sequence of Nonomuraea sp. KC333.</title>
        <authorList>
            <person name="Sahin N."/>
            <person name="Saygin H."/>
            <person name="Ay H."/>
        </authorList>
    </citation>
    <scope>NUCLEOTIDE SEQUENCE [LARGE SCALE GENOMIC DNA]</scope>
    <source>
        <strain evidence="5 6">KC333</strain>
    </source>
</reference>
<dbReference type="OrthoDB" id="8892982at2"/>
<dbReference type="Proteomes" id="UP000249304">
    <property type="component" value="Unassembled WGS sequence"/>
</dbReference>
<dbReference type="SMART" id="SM00062">
    <property type="entry name" value="PBPb"/>
    <property type="match status" value="1"/>
</dbReference>
<dbReference type="InterPro" id="IPR001638">
    <property type="entry name" value="Solute-binding_3/MltF_N"/>
</dbReference>
<evidence type="ECO:0000313" key="6">
    <source>
        <dbReference type="Proteomes" id="UP000249304"/>
    </source>
</evidence>
<evidence type="ECO:0000259" key="4">
    <source>
        <dbReference type="SMART" id="SM00062"/>
    </source>
</evidence>